<comment type="caution">
    <text evidence="4">The sequence shown here is derived from an EMBL/GenBank/DDBJ whole genome shotgun (WGS) entry which is preliminary data.</text>
</comment>
<dbReference type="EMBL" id="WTYC01000003">
    <property type="protein sequence ID" value="MXO48272.1"/>
    <property type="molecule type" value="Genomic_DNA"/>
</dbReference>
<evidence type="ECO:0000313" key="5">
    <source>
        <dbReference type="Proteomes" id="UP000448199"/>
    </source>
</evidence>
<dbReference type="OrthoDB" id="163768at2"/>
<organism evidence="4 5">
    <name type="scientific">Qipengyuania vulgaris</name>
    <dbReference type="NCBI Taxonomy" id="291985"/>
    <lineage>
        <taxon>Bacteria</taxon>
        <taxon>Pseudomonadati</taxon>
        <taxon>Pseudomonadota</taxon>
        <taxon>Alphaproteobacteria</taxon>
        <taxon>Sphingomonadales</taxon>
        <taxon>Erythrobacteraceae</taxon>
        <taxon>Qipengyuania</taxon>
    </lineage>
</organism>
<proteinExistence type="predicted"/>
<dbReference type="Proteomes" id="UP000448199">
    <property type="component" value="Unassembled WGS sequence"/>
</dbReference>
<reference evidence="4 5" key="1">
    <citation type="submission" date="2019-12" db="EMBL/GenBank/DDBJ databases">
        <title>Genomic-based taxomic classification of the family Erythrobacteraceae.</title>
        <authorList>
            <person name="Xu L."/>
        </authorList>
    </citation>
    <scope>NUCLEOTIDE SEQUENCE [LARGE SCALE GENOMIC DNA]</scope>
    <source>
        <strain evidence="4 5">DSM 17792</strain>
    </source>
</reference>
<evidence type="ECO:0000256" key="1">
    <source>
        <dbReference type="SAM" id="MobiDB-lite"/>
    </source>
</evidence>
<dbReference type="NCBIfam" id="TIGR03177">
    <property type="entry name" value="pilus_cpaB"/>
    <property type="match status" value="1"/>
</dbReference>
<keyword evidence="5" id="KW-1185">Reference proteome</keyword>
<protein>
    <submittedName>
        <fullName evidence="4">Flp pilus assembly protein CpaB</fullName>
    </submittedName>
</protein>
<sequence length="309" mass="32344">MQSRNWIVLGIAIVVGLFAVYIANSYFSGAQEREERKAEELQMARIVVASQEIAFGNPLTDTNTRLVNWPASSVPSGAFTSLQEAANGRVALRPITPGEPILASKVSGANGRATLAANLPPNMRAVAIPVNNVAGVGGFVRPGDVVDVMVTRQIPGEGAQTTDRMTTVALENVLVLGTDQVADEKNTEPTVVQTVTLQTDLFGAQKLALAREVGTFTLALRNVEDQEVGATETVVLSDLGGAGYRIYGRNSSGGANAGSGPAQPVINITPAMLGGATQATRTASAPSRPRGPTMAIIRGTESESYEVER</sequence>
<keyword evidence="2" id="KW-0812">Transmembrane</keyword>
<evidence type="ECO:0000256" key="2">
    <source>
        <dbReference type="SAM" id="Phobius"/>
    </source>
</evidence>
<dbReference type="SMART" id="SM00858">
    <property type="entry name" value="SAF"/>
    <property type="match status" value="1"/>
</dbReference>
<accession>A0A844XTE7</accession>
<feature type="domain" description="SAF" evidence="3">
    <location>
        <begin position="44"/>
        <end position="107"/>
    </location>
</feature>
<keyword evidence="2" id="KW-0472">Membrane</keyword>
<feature type="region of interest" description="Disordered" evidence="1">
    <location>
        <begin position="280"/>
        <end position="309"/>
    </location>
</feature>
<evidence type="ECO:0000313" key="4">
    <source>
        <dbReference type="EMBL" id="MXO48272.1"/>
    </source>
</evidence>
<dbReference type="InterPro" id="IPR017592">
    <property type="entry name" value="Pilus_assmbl_Flp-typ_CpaB"/>
</dbReference>
<dbReference type="InterPro" id="IPR031571">
    <property type="entry name" value="RcpC_dom"/>
</dbReference>
<evidence type="ECO:0000259" key="3">
    <source>
        <dbReference type="SMART" id="SM00858"/>
    </source>
</evidence>
<dbReference type="RefSeq" id="WP_160727807.1">
    <property type="nucleotide sequence ID" value="NZ_WTYC01000003.1"/>
</dbReference>
<name>A0A844XTE7_9SPHN</name>
<gene>
    <name evidence="4" type="primary">cpaB</name>
    <name evidence="4" type="ORF">GRI69_08390</name>
</gene>
<dbReference type="Gene3D" id="3.90.1210.10">
    <property type="entry name" value="Antifreeze-like/N-acetylneuraminic acid synthase C-terminal domain"/>
    <property type="match status" value="1"/>
</dbReference>
<dbReference type="AlphaFoldDB" id="A0A844XTE7"/>
<dbReference type="CDD" id="cd11614">
    <property type="entry name" value="SAF_CpaB_FlgA_like"/>
    <property type="match status" value="1"/>
</dbReference>
<dbReference type="Pfam" id="PF08666">
    <property type="entry name" value="SAF"/>
    <property type="match status" value="1"/>
</dbReference>
<dbReference type="InterPro" id="IPR013974">
    <property type="entry name" value="SAF"/>
</dbReference>
<feature type="transmembrane region" description="Helical" evidence="2">
    <location>
        <begin position="6"/>
        <end position="27"/>
    </location>
</feature>
<keyword evidence="2" id="KW-1133">Transmembrane helix</keyword>
<dbReference type="Pfam" id="PF16976">
    <property type="entry name" value="RcpC"/>
    <property type="match status" value="1"/>
</dbReference>